<dbReference type="EMBL" id="JQCB01000003">
    <property type="protein sequence ID" value="KRN96632.1"/>
    <property type="molecule type" value="Genomic_DNA"/>
</dbReference>
<gene>
    <name evidence="11" type="primary">cobT</name>
    <name evidence="12" type="ORF">IV55_GL001158</name>
    <name evidence="11" type="ORF">LSI01_11120</name>
</gene>
<dbReference type="SUPFAM" id="SSF52733">
    <property type="entry name" value="Nicotinate mononucleotide:5,6-dimethylbenzimidazole phosphoribosyltransferase (CobT)"/>
    <property type="match status" value="1"/>
</dbReference>
<dbReference type="InterPro" id="IPR023195">
    <property type="entry name" value="Nict_dMeBzImd_PRibTrfase_N"/>
</dbReference>
<organism evidence="12 13">
    <name type="scientific">Furfurilactobacillus siliginis</name>
    <dbReference type="NCBI Taxonomy" id="348151"/>
    <lineage>
        <taxon>Bacteria</taxon>
        <taxon>Bacillati</taxon>
        <taxon>Bacillota</taxon>
        <taxon>Bacilli</taxon>
        <taxon>Lactobacillales</taxon>
        <taxon>Lactobacillaceae</taxon>
        <taxon>Furfurilactobacillus</taxon>
    </lineage>
</organism>
<comment type="similarity">
    <text evidence="3">Belongs to the CobT family.</text>
</comment>
<dbReference type="InterPro" id="IPR036087">
    <property type="entry name" value="Nict_dMeBzImd_PRibTrfase_sf"/>
</dbReference>
<evidence type="ECO:0000256" key="6">
    <source>
        <dbReference type="ARBA" id="ARBA00022573"/>
    </source>
</evidence>
<dbReference type="UniPathway" id="UPA00061">
    <property type="reaction ID" value="UER00516"/>
</dbReference>
<keyword evidence="6" id="KW-0169">Cobalamin biosynthesis</keyword>
<dbReference type="NCBIfam" id="NF000996">
    <property type="entry name" value="PRK00105.1"/>
    <property type="match status" value="1"/>
</dbReference>
<dbReference type="NCBIfam" id="TIGR03160">
    <property type="entry name" value="cobT_DBIPRT"/>
    <property type="match status" value="1"/>
</dbReference>
<evidence type="ECO:0000313" key="11">
    <source>
        <dbReference type="EMBL" id="GEK28801.1"/>
    </source>
</evidence>
<dbReference type="FunFam" id="3.40.50.10210:FF:000001">
    <property type="entry name" value="Nicotinate-nucleotide--dimethylbenzimidazole phosphoribosyltransferase"/>
    <property type="match status" value="1"/>
</dbReference>
<dbReference type="CDD" id="cd02439">
    <property type="entry name" value="DMB-PRT_CobT"/>
    <property type="match status" value="1"/>
</dbReference>
<evidence type="ECO:0000256" key="1">
    <source>
        <dbReference type="ARBA" id="ARBA00002197"/>
    </source>
</evidence>
<evidence type="ECO:0000313" key="14">
    <source>
        <dbReference type="Proteomes" id="UP000321429"/>
    </source>
</evidence>
<dbReference type="InterPro" id="IPR003200">
    <property type="entry name" value="Nict_dMeBzImd_PRibTrfase"/>
</dbReference>
<comment type="function">
    <text evidence="1">Catalyzes the synthesis of alpha-ribazole-5'-phosphate from nicotinate mononucleotide (NAMN) and 5,6-dimethylbenzimidazole (DMB).</text>
</comment>
<evidence type="ECO:0000256" key="5">
    <source>
        <dbReference type="ARBA" id="ARBA00015486"/>
    </source>
</evidence>
<dbReference type="Proteomes" id="UP000321429">
    <property type="component" value="Unassembled WGS sequence"/>
</dbReference>
<dbReference type="RefSeq" id="WP_057809254.1">
    <property type="nucleotide sequence ID" value="NZ_BJUD01000018.1"/>
</dbReference>
<evidence type="ECO:0000313" key="12">
    <source>
        <dbReference type="EMBL" id="KRN96632.1"/>
    </source>
</evidence>
<dbReference type="Gene3D" id="1.10.1610.10">
    <property type="match status" value="1"/>
</dbReference>
<evidence type="ECO:0000256" key="9">
    <source>
        <dbReference type="ARBA" id="ARBA00047340"/>
    </source>
</evidence>
<proteinExistence type="inferred from homology"/>
<dbReference type="EC" id="2.4.2.21" evidence="4 10"/>
<evidence type="ECO:0000256" key="4">
    <source>
        <dbReference type="ARBA" id="ARBA00011991"/>
    </source>
</evidence>
<sequence length="352" mass="37382">MTTNYAWQNNHPLMTLSTSAATRMQQKLDNLAKPVRGLGRLEDLMIHLAEISHDTTIDFSRRELLVFAADHGVAAAGVSATPQEVTRIQADNMITGTTTVAAMCRASNCPLTIVDVGLKTAPNNPNVISRVVSRGTHNLAITPAMTVDEAAHSIDVGYQIAATAVNDRHAQLLLIGELGIGNTTAASAITACCLQVNPNSVVGNGSNISEQRREHKVAIVNQAIARLFDKDDALSILANVGGFEIGAMTGAILYAGQHGVPLVIDGFISYAALLLVEKIQPGIQNHIIPSHASYEAGTKTILKSLSLTPYFNLNLCVGEGTGAVLLLPWIDLMSGVLKNTTTLTQSGFHFTK</sequence>
<reference evidence="12 13" key="1">
    <citation type="journal article" date="2015" name="Genome Announc.">
        <title>Expanding the biotechnology potential of lactobacilli through comparative genomics of 213 strains and associated genera.</title>
        <authorList>
            <person name="Sun Z."/>
            <person name="Harris H.M."/>
            <person name="McCann A."/>
            <person name="Guo C."/>
            <person name="Argimon S."/>
            <person name="Zhang W."/>
            <person name="Yang X."/>
            <person name="Jeffery I.B."/>
            <person name="Cooney J.C."/>
            <person name="Kagawa T.F."/>
            <person name="Liu W."/>
            <person name="Song Y."/>
            <person name="Salvetti E."/>
            <person name="Wrobel A."/>
            <person name="Rasinkangas P."/>
            <person name="Parkhill J."/>
            <person name="Rea M.C."/>
            <person name="O'Sullivan O."/>
            <person name="Ritari J."/>
            <person name="Douillard F.P."/>
            <person name="Paul Ross R."/>
            <person name="Yang R."/>
            <person name="Briner A.E."/>
            <person name="Felis G.E."/>
            <person name="de Vos W.M."/>
            <person name="Barrangou R."/>
            <person name="Klaenhammer T.R."/>
            <person name="Caufield P.W."/>
            <person name="Cui Y."/>
            <person name="Zhang H."/>
            <person name="O'Toole P.W."/>
        </authorList>
    </citation>
    <scope>NUCLEOTIDE SEQUENCE [LARGE SCALE GENOMIC DNA]</scope>
    <source>
        <strain evidence="12 13">DSM 22696</strain>
    </source>
</reference>
<evidence type="ECO:0000256" key="7">
    <source>
        <dbReference type="ARBA" id="ARBA00022676"/>
    </source>
</evidence>
<evidence type="ECO:0000313" key="13">
    <source>
        <dbReference type="Proteomes" id="UP000051139"/>
    </source>
</evidence>
<dbReference type="GO" id="GO:0009236">
    <property type="term" value="P:cobalamin biosynthetic process"/>
    <property type="evidence" value="ECO:0007669"/>
    <property type="project" value="UniProtKB-UniRule"/>
</dbReference>
<keyword evidence="7 12" id="KW-0328">Glycosyltransferase</keyword>
<evidence type="ECO:0000256" key="10">
    <source>
        <dbReference type="NCBIfam" id="TIGR03160"/>
    </source>
</evidence>
<protein>
    <recommendedName>
        <fullName evidence="5 10">Nicotinate-nucleotide--dimethylbenzimidazole phosphoribosyltransferase</fullName>
        <ecNumber evidence="4 10">2.4.2.21</ecNumber>
    </recommendedName>
</protein>
<dbReference type="OrthoDB" id="9781491at2"/>
<dbReference type="PANTHER" id="PTHR43463">
    <property type="entry name" value="NICOTINATE-NUCLEOTIDE--DIMETHYLBENZIMIDAZOLE PHOSPHORIBOSYLTRANSFERASE"/>
    <property type="match status" value="1"/>
</dbReference>
<dbReference type="AlphaFoldDB" id="A0A0R2L4E3"/>
<keyword evidence="8 12" id="KW-0808">Transferase</keyword>
<dbReference type="Proteomes" id="UP000051139">
    <property type="component" value="Unassembled WGS sequence"/>
</dbReference>
<dbReference type="PATRIC" id="fig|348151.3.peg.1188"/>
<dbReference type="InterPro" id="IPR017846">
    <property type="entry name" value="Nict_dMeBzImd_PRibTrfase_bact"/>
</dbReference>
<name>A0A0R2L4E3_9LACO</name>
<dbReference type="STRING" id="348151.IV55_GL001158"/>
<dbReference type="GO" id="GO:0008939">
    <property type="term" value="F:nicotinate-nucleotide-dimethylbenzimidazole phosphoribosyltransferase activity"/>
    <property type="evidence" value="ECO:0007669"/>
    <property type="project" value="UniProtKB-UniRule"/>
</dbReference>
<comment type="caution">
    <text evidence="12">The sequence shown here is derived from an EMBL/GenBank/DDBJ whole genome shotgun (WGS) entry which is preliminary data.</text>
</comment>
<comment type="pathway">
    <text evidence="2">Nucleoside biosynthesis; alpha-ribazole biosynthesis; alpha-ribazole from 5,6-dimethylbenzimidazole: step 1/2.</text>
</comment>
<dbReference type="EMBL" id="BJUD01000018">
    <property type="protein sequence ID" value="GEK28801.1"/>
    <property type="molecule type" value="Genomic_DNA"/>
</dbReference>
<dbReference type="PANTHER" id="PTHR43463:SF1">
    <property type="entry name" value="NICOTINATE-NUCLEOTIDE--DIMETHYLBENZIMIDAZOLE PHOSPHORIBOSYLTRANSFERASE"/>
    <property type="match status" value="1"/>
</dbReference>
<evidence type="ECO:0000256" key="8">
    <source>
        <dbReference type="ARBA" id="ARBA00022679"/>
    </source>
</evidence>
<dbReference type="Pfam" id="PF02277">
    <property type="entry name" value="DBI_PRT"/>
    <property type="match status" value="1"/>
</dbReference>
<dbReference type="Gene3D" id="3.40.50.10210">
    <property type="match status" value="1"/>
</dbReference>
<keyword evidence="13" id="KW-1185">Reference proteome</keyword>
<comment type="catalytic activity">
    <reaction evidence="9">
        <text>5,6-dimethylbenzimidazole + nicotinate beta-D-ribonucleotide = alpha-ribazole 5'-phosphate + nicotinate + H(+)</text>
        <dbReference type="Rhea" id="RHEA:11196"/>
        <dbReference type="ChEBI" id="CHEBI:15378"/>
        <dbReference type="ChEBI" id="CHEBI:15890"/>
        <dbReference type="ChEBI" id="CHEBI:32544"/>
        <dbReference type="ChEBI" id="CHEBI:57502"/>
        <dbReference type="ChEBI" id="CHEBI:57918"/>
        <dbReference type="EC" id="2.4.2.21"/>
    </reaction>
</comment>
<accession>A0A0R2L4E3</accession>
<evidence type="ECO:0000256" key="2">
    <source>
        <dbReference type="ARBA" id="ARBA00005049"/>
    </source>
</evidence>
<evidence type="ECO:0000256" key="3">
    <source>
        <dbReference type="ARBA" id="ARBA00007110"/>
    </source>
</evidence>
<reference evidence="11 14" key="2">
    <citation type="submission" date="2019-07" db="EMBL/GenBank/DDBJ databases">
        <title>Whole genome shotgun sequence of Lactobacillus siliginis NBRC 101315.</title>
        <authorList>
            <person name="Hosoyama A."/>
            <person name="Uohara A."/>
            <person name="Ohji S."/>
            <person name="Ichikawa N."/>
        </authorList>
    </citation>
    <scope>NUCLEOTIDE SEQUENCE [LARGE SCALE GENOMIC DNA]</scope>
    <source>
        <strain evidence="11 14">NBRC 101315</strain>
    </source>
</reference>